<dbReference type="HOGENOM" id="CLU_011822_1_1_1"/>
<dbReference type="PROSITE" id="PS51277">
    <property type="entry name" value="BURP"/>
    <property type="match status" value="1"/>
</dbReference>
<feature type="signal peptide" evidence="2">
    <location>
        <begin position="1"/>
        <end position="16"/>
    </location>
</feature>
<reference evidence="4" key="3">
    <citation type="submission" date="2015-04" db="UniProtKB">
        <authorList>
            <consortium name="EnsemblPlants"/>
        </authorList>
    </citation>
    <scope>IDENTIFICATION</scope>
</reference>
<evidence type="ECO:0000256" key="1">
    <source>
        <dbReference type="ARBA" id="ARBA00022729"/>
    </source>
</evidence>
<evidence type="ECO:0000313" key="5">
    <source>
        <dbReference type="Proteomes" id="UP000032180"/>
    </source>
</evidence>
<name>A0A0D9WE02_9ORYZ</name>
<dbReference type="SMART" id="SM01045">
    <property type="entry name" value="BURP"/>
    <property type="match status" value="1"/>
</dbReference>
<dbReference type="Proteomes" id="UP000032180">
    <property type="component" value="Chromosome 5"/>
</dbReference>
<dbReference type="InterPro" id="IPR004873">
    <property type="entry name" value="BURP_dom"/>
</dbReference>
<proteinExistence type="predicted"/>
<evidence type="ECO:0000256" key="2">
    <source>
        <dbReference type="SAM" id="SignalP"/>
    </source>
</evidence>
<reference evidence="5" key="2">
    <citation type="submission" date="2013-12" db="EMBL/GenBank/DDBJ databases">
        <authorList>
            <person name="Yu Y."/>
            <person name="Lee S."/>
            <person name="de Baynast K."/>
            <person name="Wissotski M."/>
            <person name="Liu L."/>
            <person name="Talag J."/>
            <person name="Goicoechea J."/>
            <person name="Angelova A."/>
            <person name="Jetty R."/>
            <person name="Kudrna D."/>
            <person name="Golser W."/>
            <person name="Rivera L."/>
            <person name="Zhang J."/>
            <person name="Wing R."/>
        </authorList>
    </citation>
    <scope>NUCLEOTIDE SEQUENCE</scope>
</reference>
<dbReference type="Gramene" id="LPERR05G06250.1">
    <property type="protein sequence ID" value="LPERR05G06250.1"/>
    <property type="gene ID" value="LPERR05G06250"/>
</dbReference>
<dbReference type="InterPro" id="IPR044816">
    <property type="entry name" value="BURP"/>
</dbReference>
<keyword evidence="5" id="KW-1185">Reference proteome</keyword>
<dbReference type="EnsemblPlants" id="LPERR05G06250.1">
    <property type="protein sequence ID" value="LPERR05G06250.1"/>
    <property type="gene ID" value="LPERR05G06250"/>
</dbReference>
<reference evidence="4 5" key="1">
    <citation type="submission" date="2012-08" db="EMBL/GenBank/DDBJ databases">
        <title>Oryza genome evolution.</title>
        <authorList>
            <person name="Wing R.A."/>
        </authorList>
    </citation>
    <scope>NUCLEOTIDE SEQUENCE</scope>
</reference>
<sequence>MSYMFVFLLLGPTINSLPIDVSTIIFCSAALLISHLSVNQNTCSLVTMARPIAALLLLLVAAAEASHGAATTPAELYWKIALPTSPMPGAIRDLINNPAMRLSGSVSSSQDEDTAVGSVFFLEKDLFPGSKMTLRFTRATAGAPLLPRGRADAIPFASDKLPQILSRLSVPAGSPAADAMRATLAECEAAPQAGEAKRCATSLESMAFAVELAGEDGSTRVEAVAACHADAAPGVAEAYKRLGVAPGSVPVCHFLPQDDMLWLRN</sequence>
<dbReference type="Pfam" id="PF03181">
    <property type="entry name" value="BURP"/>
    <property type="match status" value="1"/>
</dbReference>
<dbReference type="PANTHER" id="PTHR31236:SF31">
    <property type="entry name" value="BURP DOMAIN-CONTAINING PROTEIN 7"/>
    <property type="match status" value="1"/>
</dbReference>
<dbReference type="STRING" id="77586.A0A0D9WE02"/>
<organism evidence="4 5">
    <name type="scientific">Leersia perrieri</name>
    <dbReference type="NCBI Taxonomy" id="77586"/>
    <lineage>
        <taxon>Eukaryota</taxon>
        <taxon>Viridiplantae</taxon>
        <taxon>Streptophyta</taxon>
        <taxon>Embryophyta</taxon>
        <taxon>Tracheophyta</taxon>
        <taxon>Spermatophyta</taxon>
        <taxon>Magnoliopsida</taxon>
        <taxon>Liliopsida</taxon>
        <taxon>Poales</taxon>
        <taxon>Poaceae</taxon>
        <taxon>BOP clade</taxon>
        <taxon>Oryzoideae</taxon>
        <taxon>Oryzeae</taxon>
        <taxon>Oryzinae</taxon>
        <taxon>Leersia</taxon>
    </lineage>
</organism>
<dbReference type="eggNOG" id="ENOG502QT2V">
    <property type="taxonomic scope" value="Eukaryota"/>
</dbReference>
<protein>
    <recommendedName>
        <fullName evidence="3">BURP domain-containing protein</fullName>
    </recommendedName>
</protein>
<feature type="domain" description="BURP" evidence="3">
    <location>
        <begin position="120"/>
        <end position="265"/>
    </location>
</feature>
<dbReference type="PANTHER" id="PTHR31236">
    <property type="entry name" value="BURP DOMAIN PROTEIN USPL1-LIKE"/>
    <property type="match status" value="1"/>
</dbReference>
<feature type="chain" id="PRO_5002348524" description="BURP domain-containing protein" evidence="2">
    <location>
        <begin position="17"/>
        <end position="265"/>
    </location>
</feature>
<evidence type="ECO:0000259" key="3">
    <source>
        <dbReference type="PROSITE" id="PS51277"/>
    </source>
</evidence>
<evidence type="ECO:0000313" key="4">
    <source>
        <dbReference type="EnsemblPlants" id="LPERR05G06250.1"/>
    </source>
</evidence>
<keyword evidence="1 2" id="KW-0732">Signal</keyword>
<dbReference type="AlphaFoldDB" id="A0A0D9WE02"/>
<accession>A0A0D9WE02</accession>